<protein>
    <submittedName>
        <fullName evidence="1">Uncharacterized protein</fullName>
    </submittedName>
</protein>
<name>A0A4Y1RA23_PRUDU</name>
<proteinExistence type="predicted"/>
<reference evidence="1" key="1">
    <citation type="journal article" date="2019" name="Science">
        <title>Mutation of a bHLH transcription factor allowed almond domestication.</title>
        <authorList>
            <person name="Sanchez-Perez R."/>
            <person name="Pavan S."/>
            <person name="Mazzeo R."/>
            <person name="Moldovan C."/>
            <person name="Aiese Cigliano R."/>
            <person name="Del Cueto J."/>
            <person name="Ricciardi F."/>
            <person name="Lotti C."/>
            <person name="Ricciardi L."/>
            <person name="Dicenta F."/>
            <person name="Lopez-Marques R.L."/>
            <person name="Lindberg Moller B."/>
        </authorList>
    </citation>
    <scope>NUCLEOTIDE SEQUENCE</scope>
</reference>
<evidence type="ECO:0000313" key="1">
    <source>
        <dbReference type="EMBL" id="BBH01080.1"/>
    </source>
</evidence>
<accession>A0A4Y1RA23</accession>
<dbReference type="EMBL" id="AP019300">
    <property type="protein sequence ID" value="BBH01080.1"/>
    <property type="molecule type" value="Genomic_DNA"/>
</dbReference>
<gene>
    <name evidence="1" type="ORF">Prudu_011237</name>
</gene>
<dbReference type="AlphaFoldDB" id="A0A4Y1RA23"/>
<sequence>MDRARLKNERLQNNALKHLRLILNCTGPLLQILFLVENRISLAKYQADAPEDKSSIGIDTFISVQLCKAVEVRGIHHRAIHSFRVSKPGENFWD</sequence>
<organism evidence="1">
    <name type="scientific">Prunus dulcis</name>
    <name type="common">Almond</name>
    <name type="synonym">Amygdalus dulcis</name>
    <dbReference type="NCBI Taxonomy" id="3755"/>
    <lineage>
        <taxon>Eukaryota</taxon>
        <taxon>Viridiplantae</taxon>
        <taxon>Streptophyta</taxon>
        <taxon>Embryophyta</taxon>
        <taxon>Tracheophyta</taxon>
        <taxon>Spermatophyta</taxon>
        <taxon>Magnoliopsida</taxon>
        <taxon>eudicotyledons</taxon>
        <taxon>Gunneridae</taxon>
        <taxon>Pentapetalae</taxon>
        <taxon>rosids</taxon>
        <taxon>fabids</taxon>
        <taxon>Rosales</taxon>
        <taxon>Rosaceae</taxon>
        <taxon>Amygdaloideae</taxon>
        <taxon>Amygdaleae</taxon>
        <taxon>Prunus</taxon>
    </lineage>
</organism>